<dbReference type="EMBL" id="BNCO01000010">
    <property type="protein sequence ID" value="GIL51336.1"/>
    <property type="molecule type" value="Genomic_DNA"/>
</dbReference>
<protein>
    <submittedName>
        <fullName evidence="1">Uncharacterized protein</fullName>
    </submittedName>
</protein>
<dbReference type="Proteomes" id="UP000747399">
    <property type="component" value="Unassembled WGS sequence"/>
</dbReference>
<evidence type="ECO:0000313" key="2">
    <source>
        <dbReference type="Proteomes" id="UP000747399"/>
    </source>
</evidence>
<accession>A0A8J4B0P9</accession>
<comment type="caution">
    <text evidence="1">The sequence shown here is derived from an EMBL/GenBank/DDBJ whole genome shotgun (WGS) entry which is preliminary data.</text>
</comment>
<name>A0A8J4B0P9_9CHLO</name>
<dbReference type="AlphaFoldDB" id="A0A8J4B0P9"/>
<evidence type="ECO:0000313" key="1">
    <source>
        <dbReference type="EMBL" id="GIL51336.1"/>
    </source>
</evidence>
<gene>
    <name evidence="1" type="ORF">Vafri_7344</name>
</gene>
<keyword evidence="2" id="KW-1185">Reference proteome</keyword>
<proteinExistence type="predicted"/>
<reference evidence="1" key="1">
    <citation type="journal article" date="2021" name="Proc. Natl. Acad. Sci. U.S.A.">
        <title>Three genomes in the algal genus Volvox reveal the fate of a haploid sex-determining region after a transition to homothallism.</title>
        <authorList>
            <person name="Yamamoto K."/>
            <person name="Hamaji T."/>
            <person name="Kawai-Toyooka H."/>
            <person name="Matsuzaki R."/>
            <person name="Takahashi F."/>
            <person name="Nishimura Y."/>
            <person name="Kawachi M."/>
            <person name="Noguchi H."/>
            <person name="Minakuchi Y."/>
            <person name="Umen J.G."/>
            <person name="Toyoda A."/>
            <person name="Nozaki H."/>
        </authorList>
    </citation>
    <scope>NUCLEOTIDE SEQUENCE</scope>
    <source>
        <strain evidence="1">NIES-3780</strain>
    </source>
</reference>
<sequence>MGEHASPVMPLLEIQQQQATGKQGILIPASSLYYNQAASHKPLCTASGRCPEMRELLLHLPDYITAREDEVPQQPVATTEQCTYAHIPGLHTSRADRLLWTGVIFNLCLVENGLLLI</sequence>
<organism evidence="1 2">
    <name type="scientific">Volvox africanus</name>
    <dbReference type="NCBI Taxonomy" id="51714"/>
    <lineage>
        <taxon>Eukaryota</taxon>
        <taxon>Viridiplantae</taxon>
        <taxon>Chlorophyta</taxon>
        <taxon>core chlorophytes</taxon>
        <taxon>Chlorophyceae</taxon>
        <taxon>CS clade</taxon>
        <taxon>Chlamydomonadales</taxon>
        <taxon>Volvocaceae</taxon>
        <taxon>Volvox</taxon>
    </lineage>
</organism>